<gene>
    <name evidence="2" type="ORF">NIES267_59690</name>
</gene>
<name>A0A1Z4LZ64_9CYAN</name>
<dbReference type="Proteomes" id="UP000218418">
    <property type="component" value="Chromosome"/>
</dbReference>
<feature type="transmembrane region" description="Helical" evidence="1">
    <location>
        <begin position="20"/>
        <end position="40"/>
    </location>
</feature>
<dbReference type="OrthoDB" id="516752at2"/>
<feature type="transmembrane region" description="Helical" evidence="1">
    <location>
        <begin position="46"/>
        <end position="71"/>
    </location>
</feature>
<accession>A0A1Z4LZ64</accession>
<keyword evidence="3" id="KW-1185">Reference proteome</keyword>
<reference evidence="2 3" key="1">
    <citation type="submission" date="2017-06" db="EMBL/GenBank/DDBJ databases">
        <title>Genome sequencing of cyanobaciteial culture collection at National Institute for Environmental Studies (NIES).</title>
        <authorList>
            <person name="Hirose Y."/>
            <person name="Shimura Y."/>
            <person name="Fujisawa T."/>
            <person name="Nakamura Y."/>
            <person name="Kawachi M."/>
        </authorList>
    </citation>
    <scope>NUCLEOTIDE SEQUENCE [LARGE SCALE GENOMIC DNA]</scope>
    <source>
        <strain evidence="2 3">NIES-267</strain>
    </source>
</reference>
<sequence length="75" mass="8697">MIRDKYSRLFQFTCRFIKYFFLVLIGFSMTFVLAIGVGYFDIAIQLFAFVFAGIRFMAIIMLCLIAVTMIAESLQ</sequence>
<evidence type="ECO:0000313" key="3">
    <source>
        <dbReference type="Proteomes" id="UP000218418"/>
    </source>
</evidence>
<evidence type="ECO:0000313" key="2">
    <source>
        <dbReference type="EMBL" id="BAY86461.1"/>
    </source>
</evidence>
<proteinExistence type="predicted"/>
<evidence type="ECO:0000256" key="1">
    <source>
        <dbReference type="SAM" id="Phobius"/>
    </source>
</evidence>
<organism evidence="2 3">
    <name type="scientific">Calothrix parasitica NIES-267</name>
    <dbReference type="NCBI Taxonomy" id="1973488"/>
    <lineage>
        <taxon>Bacteria</taxon>
        <taxon>Bacillati</taxon>
        <taxon>Cyanobacteriota</taxon>
        <taxon>Cyanophyceae</taxon>
        <taxon>Nostocales</taxon>
        <taxon>Calotrichaceae</taxon>
        <taxon>Calothrix</taxon>
    </lineage>
</organism>
<protein>
    <submittedName>
        <fullName evidence="2">Uncharacterized protein</fullName>
    </submittedName>
</protein>
<dbReference type="EMBL" id="AP018227">
    <property type="protein sequence ID" value="BAY86461.1"/>
    <property type="molecule type" value="Genomic_DNA"/>
</dbReference>
<keyword evidence="1" id="KW-0812">Transmembrane</keyword>
<keyword evidence="1" id="KW-0472">Membrane</keyword>
<keyword evidence="1" id="KW-1133">Transmembrane helix</keyword>
<dbReference type="AlphaFoldDB" id="A0A1Z4LZ64"/>